<feature type="compositionally biased region" description="Polar residues" evidence="1">
    <location>
        <begin position="118"/>
        <end position="138"/>
    </location>
</feature>
<name>A0A8S4PGT6_OWEFU</name>
<protein>
    <submittedName>
        <fullName evidence="2">Uncharacterized protein</fullName>
    </submittedName>
</protein>
<evidence type="ECO:0000313" key="2">
    <source>
        <dbReference type="EMBL" id="CAH1792327.1"/>
    </source>
</evidence>
<organism evidence="2 3">
    <name type="scientific">Owenia fusiformis</name>
    <name type="common">Polychaete worm</name>
    <dbReference type="NCBI Taxonomy" id="6347"/>
    <lineage>
        <taxon>Eukaryota</taxon>
        <taxon>Metazoa</taxon>
        <taxon>Spiralia</taxon>
        <taxon>Lophotrochozoa</taxon>
        <taxon>Annelida</taxon>
        <taxon>Polychaeta</taxon>
        <taxon>Sedentaria</taxon>
        <taxon>Canalipalpata</taxon>
        <taxon>Sabellida</taxon>
        <taxon>Oweniida</taxon>
        <taxon>Oweniidae</taxon>
        <taxon>Owenia</taxon>
    </lineage>
</organism>
<dbReference type="AlphaFoldDB" id="A0A8S4PGT6"/>
<reference evidence="2" key="1">
    <citation type="submission" date="2022-03" db="EMBL/GenBank/DDBJ databases">
        <authorList>
            <person name="Martin C."/>
        </authorList>
    </citation>
    <scope>NUCLEOTIDE SEQUENCE</scope>
</reference>
<feature type="region of interest" description="Disordered" evidence="1">
    <location>
        <begin position="97"/>
        <end position="138"/>
    </location>
</feature>
<evidence type="ECO:0000256" key="1">
    <source>
        <dbReference type="SAM" id="MobiDB-lite"/>
    </source>
</evidence>
<proteinExistence type="predicted"/>
<comment type="caution">
    <text evidence="2">The sequence shown here is derived from an EMBL/GenBank/DDBJ whole genome shotgun (WGS) entry which is preliminary data.</text>
</comment>
<feature type="compositionally biased region" description="Polar residues" evidence="1">
    <location>
        <begin position="152"/>
        <end position="168"/>
    </location>
</feature>
<accession>A0A8S4PGT6</accession>
<sequence length="265" mass="29668">MVEKTMNSKWLFDLKNERTGLKISKSPKRKVLKKKVKAPATVATAQYSDKPQENNKKNTNIDEDRLSFEDVAIFLLENIDKERATINQKLPVRPQHIKQNGTFFPERKIKRRRQRQRSTGTDASGSTHNMNTVTSIPSLQLKVIEKDGHKVTTLSSKNSHTENSSYTKASLPEVESYKSIQKPQEGSGGTLYGHKPHKDVQRKSSLALATESVCKILDTVDSIRIKSINGKSLPGISNSSISSCRTNARRASISSTTIPRLPRIN</sequence>
<evidence type="ECO:0000313" key="3">
    <source>
        <dbReference type="Proteomes" id="UP000749559"/>
    </source>
</evidence>
<keyword evidence="3" id="KW-1185">Reference proteome</keyword>
<gene>
    <name evidence="2" type="ORF">OFUS_LOCUS17303</name>
</gene>
<feature type="compositionally biased region" description="Basic residues" evidence="1">
    <location>
        <begin position="26"/>
        <end position="37"/>
    </location>
</feature>
<feature type="compositionally biased region" description="Basic and acidic residues" evidence="1">
    <location>
        <begin position="50"/>
        <end position="61"/>
    </location>
</feature>
<feature type="region of interest" description="Disordered" evidence="1">
    <location>
        <begin position="26"/>
        <end position="61"/>
    </location>
</feature>
<feature type="region of interest" description="Disordered" evidence="1">
    <location>
        <begin position="152"/>
        <end position="198"/>
    </location>
</feature>
<dbReference type="EMBL" id="CAIIXF020000008">
    <property type="protein sequence ID" value="CAH1792327.1"/>
    <property type="molecule type" value="Genomic_DNA"/>
</dbReference>
<dbReference type="Proteomes" id="UP000749559">
    <property type="component" value="Unassembled WGS sequence"/>
</dbReference>